<dbReference type="EMBL" id="BAABDS010000008">
    <property type="protein sequence ID" value="GAA3702398.1"/>
    <property type="molecule type" value="Genomic_DNA"/>
</dbReference>
<evidence type="ECO:0000256" key="1">
    <source>
        <dbReference type="ARBA" id="ARBA00022603"/>
    </source>
</evidence>
<dbReference type="RefSeq" id="WP_344962292.1">
    <property type="nucleotide sequence ID" value="NZ_BAABDS010000008.1"/>
</dbReference>
<dbReference type="InterPro" id="IPR029063">
    <property type="entry name" value="SAM-dependent_MTases_sf"/>
</dbReference>
<evidence type="ECO:0000259" key="3">
    <source>
        <dbReference type="Pfam" id="PF13649"/>
    </source>
</evidence>
<keyword evidence="1 4" id="KW-0489">Methyltransferase</keyword>
<dbReference type="Pfam" id="PF13649">
    <property type="entry name" value="Methyltransf_25"/>
    <property type="match status" value="1"/>
</dbReference>
<accession>A0ABP7DF88</accession>
<evidence type="ECO:0000256" key="2">
    <source>
        <dbReference type="ARBA" id="ARBA00022679"/>
    </source>
</evidence>
<gene>
    <name evidence="4" type="ORF">GCM10022421_06260</name>
</gene>
<sequence length="194" mass="21450">MSHDYYQQQAEQFYQSTVTVDMTPLYDRFLPKVPAGGHIVDAGCGSGRDSLHFSRLGYRVTAFDASPALVQLARAHSGLPVVQCRFEEFSTPAPADAIWACASLLHVPLAELAAVMAHLTTQLKPGGVFYCSFKYGQGETSREGRHFTNLDETGLKQLLNGLPLNIAEQWQTGDLRPGREQERWLNALLVKVAE</sequence>
<organism evidence="4 5">
    <name type="scientific">Oceanisphaera sediminis</name>
    <dbReference type="NCBI Taxonomy" id="981381"/>
    <lineage>
        <taxon>Bacteria</taxon>
        <taxon>Pseudomonadati</taxon>
        <taxon>Pseudomonadota</taxon>
        <taxon>Gammaproteobacteria</taxon>
        <taxon>Aeromonadales</taxon>
        <taxon>Aeromonadaceae</taxon>
        <taxon>Oceanisphaera</taxon>
    </lineage>
</organism>
<dbReference type="InterPro" id="IPR041698">
    <property type="entry name" value="Methyltransf_25"/>
</dbReference>
<keyword evidence="2" id="KW-0808">Transferase</keyword>
<dbReference type="Gene3D" id="3.40.50.150">
    <property type="entry name" value="Vaccinia Virus protein VP39"/>
    <property type="match status" value="1"/>
</dbReference>
<dbReference type="Proteomes" id="UP001501479">
    <property type="component" value="Unassembled WGS sequence"/>
</dbReference>
<proteinExistence type="predicted"/>
<reference evidence="5" key="1">
    <citation type="journal article" date="2019" name="Int. J. Syst. Evol. Microbiol.">
        <title>The Global Catalogue of Microorganisms (GCM) 10K type strain sequencing project: providing services to taxonomists for standard genome sequencing and annotation.</title>
        <authorList>
            <consortium name="The Broad Institute Genomics Platform"/>
            <consortium name="The Broad Institute Genome Sequencing Center for Infectious Disease"/>
            <person name="Wu L."/>
            <person name="Ma J."/>
        </authorList>
    </citation>
    <scope>NUCLEOTIDE SEQUENCE [LARGE SCALE GENOMIC DNA]</scope>
    <source>
        <strain evidence="5">JCM 17329</strain>
    </source>
</reference>
<dbReference type="GO" id="GO:0032259">
    <property type="term" value="P:methylation"/>
    <property type="evidence" value="ECO:0007669"/>
    <property type="project" value="UniProtKB-KW"/>
</dbReference>
<dbReference type="GO" id="GO:0008168">
    <property type="term" value="F:methyltransferase activity"/>
    <property type="evidence" value="ECO:0007669"/>
    <property type="project" value="UniProtKB-KW"/>
</dbReference>
<dbReference type="SUPFAM" id="SSF53335">
    <property type="entry name" value="S-adenosyl-L-methionine-dependent methyltransferases"/>
    <property type="match status" value="1"/>
</dbReference>
<dbReference type="CDD" id="cd02440">
    <property type="entry name" value="AdoMet_MTases"/>
    <property type="match status" value="1"/>
</dbReference>
<dbReference type="PANTHER" id="PTHR43861">
    <property type="entry name" value="TRANS-ACONITATE 2-METHYLTRANSFERASE-RELATED"/>
    <property type="match status" value="1"/>
</dbReference>
<comment type="caution">
    <text evidence="4">The sequence shown here is derived from an EMBL/GenBank/DDBJ whole genome shotgun (WGS) entry which is preliminary data.</text>
</comment>
<feature type="domain" description="Methyltransferase" evidence="3">
    <location>
        <begin position="39"/>
        <end position="127"/>
    </location>
</feature>
<dbReference type="PANTHER" id="PTHR43861:SF1">
    <property type="entry name" value="TRANS-ACONITATE 2-METHYLTRANSFERASE"/>
    <property type="match status" value="1"/>
</dbReference>
<name>A0ABP7DF88_9GAMM</name>
<keyword evidence="5" id="KW-1185">Reference proteome</keyword>
<evidence type="ECO:0000313" key="5">
    <source>
        <dbReference type="Proteomes" id="UP001501479"/>
    </source>
</evidence>
<protein>
    <submittedName>
        <fullName evidence="4">Class I SAM-dependent methyltransferase</fullName>
    </submittedName>
</protein>
<evidence type="ECO:0000313" key="4">
    <source>
        <dbReference type="EMBL" id="GAA3702398.1"/>
    </source>
</evidence>